<gene>
    <name evidence="1" type="ORF">PLEPLA_LOCUS26993</name>
</gene>
<sequence length="94" mass="10357">MACNLEDLLNGRDIVFGLTILYYLMCFPSYGRVYAADPYNHTLTPAATYSVGAMNAFTPLTDAKTRSHADDVGLVLSSLQASIYRGGYSRFTPY</sequence>
<dbReference type="EMBL" id="CADEAL010002238">
    <property type="protein sequence ID" value="CAB1439167.1"/>
    <property type="molecule type" value="Genomic_DNA"/>
</dbReference>
<keyword evidence="2" id="KW-1185">Reference proteome</keyword>
<reference evidence="1" key="1">
    <citation type="submission" date="2020-03" db="EMBL/GenBank/DDBJ databases">
        <authorList>
            <person name="Weist P."/>
        </authorList>
    </citation>
    <scope>NUCLEOTIDE SEQUENCE</scope>
</reference>
<comment type="caution">
    <text evidence="1">The sequence shown here is derived from an EMBL/GenBank/DDBJ whole genome shotgun (WGS) entry which is preliminary data.</text>
</comment>
<dbReference type="AlphaFoldDB" id="A0A9N7UZ53"/>
<organism evidence="1 2">
    <name type="scientific">Pleuronectes platessa</name>
    <name type="common">European plaice</name>
    <dbReference type="NCBI Taxonomy" id="8262"/>
    <lineage>
        <taxon>Eukaryota</taxon>
        <taxon>Metazoa</taxon>
        <taxon>Chordata</taxon>
        <taxon>Craniata</taxon>
        <taxon>Vertebrata</taxon>
        <taxon>Euteleostomi</taxon>
        <taxon>Actinopterygii</taxon>
        <taxon>Neopterygii</taxon>
        <taxon>Teleostei</taxon>
        <taxon>Neoteleostei</taxon>
        <taxon>Acanthomorphata</taxon>
        <taxon>Carangaria</taxon>
        <taxon>Pleuronectiformes</taxon>
        <taxon>Pleuronectoidei</taxon>
        <taxon>Pleuronectidae</taxon>
        <taxon>Pleuronectes</taxon>
    </lineage>
</organism>
<evidence type="ECO:0000313" key="2">
    <source>
        <dbReference type="Proteomes" id="UP001153269"/>
    </source>
</evidence>
<accession>A0A9N7UZ53</accession>
<dbReference type="Proteomes" id="UP001153269">
    <property type="component" value="Unassembled WGS sequence"/>
</dbReference>
<evidence type="ECO:0000313" key="1">
    <source>
        <dbReference type="EMBL" id="CAB1439167.1"/>
    </source>
</evidence>
<proteinExistence type="predicted"/>
<protein>
    <submittedName>
        <fullName evidence="1">Uncharacterized protein</fullName>
    </submittedName>
</protein>
<name>A0A9N7UZ53_PLEPL</name>